<sequence length="144" mass="16563">MGYGRIKKAKRPSSGEWIQKIMNSFSHLYCCFNANTENYRNGICVIRTPEGEPIDVELAEFLCNAYLEKNKVSTSPDEEYSATHTEDYFNIVLEDCDEMDENYETINQTSLNNMDTILNHPIFYGSKSINDLKQCIQAIEPIEV</sequence>
<dbReference type="EMBL" id="MN741026">
    <property type="protein sequence ID" value="QHU23221.1"/>
    <property type="molecule type" value="Genomic_DNA"/>
</dbReference>
<protein>
    <submittedName>
        <fullName evidence="1">Uncharacterized protein</fullName>
    </submittedName>
</protein>
<name>A0A6C0L152_9ZZZZ</name>
<organism evidence="1">
    <name type="scientific">viral metagenome</name>
    <dbReference type="NCBI Taxonomy" id="1070528"/>
    <lineage>
        <taxon>unclassified sequences</taxon>
        <taxon>metagenomes</taxon>
        <taxon>organismal metagenomes</taxon>
    </lineage>
</organism>
<dbReference type="AlphaFoldDB" id="A0A6C0L152"/>
<proteinExistence type="predicted"/>
<accession>A0A6C0L152</accession>
<reference evidence="1" key="1">
    <citation type="journal article" date="2020" name="Nature">
        <title>Giant virus diversity and host interactions through global metagenomics.</title>
        <authorList>
            <person name="Schulz F."/>
            <person name="Roux S."/>
            <person name="Paez-Espino D."/>
            <person name="Jungbluth S."/>
            <person name="Walsh D.A."/>
            <person name="Denef V.J."/>
            <person name="McMahon K.D."/>
            <person name="Konstantinidis K.T."/>
            <person name="Eloe-Fadrosh E.A."/>
            <person name="Kyrpides N.C."/>
            <person name="Woyke T."/>
        </authorList>
    </citation>
    <scope>NUCLEOTIDE SEQUENCE</scope>
    <source>
        <strain evidence="1">GVMAG-S-ERX555907-94</strain>
    </source>
</reference>
<evidence type="ECO:0000313" key="1">
    <source>
        <dbReference type="EMBL" id="QHU23221.1"/>
    </source>
</evidence>